<dbReference type="PANTHER" id="PTHR42872">
    <property type="entry name" value="PROTEIN-GLUTAMATE METHYLESTERASE/PROTEIN-GLUTAMINE GLUTAMINASE"/>
    <property type="match status" value="1"/>
</dbReference>
<dbReference type="Pfam" id="PF00072">
    <property type="entry name" value="Response_reg"/>
    <property type="match status" value="1"/>
</dbReference>
<evidence type="ECO:0000256" key="2">
    <source>
        <dbReference type="ARBA" id="ARBA00022500"/>
    </source>
</evidence>
<evidence type="ECO:0000259" key="8">
    <source>
        <dbReference type="PROSITE" id="PS50110"/>
    </source>
</evidence>
<comment type="caution">
    <text evidence="10">The sequence shown here is derived from an EMBL/GenBank/DDBJ whole genome shotgun (WGS) entry which is preliminary data.</text>
</comment>
<organism evidence="10 11">
    <name type="scientific">Hydrogenispora ethanolica</name>
    <dbReference type="NCBI Taxonomy" id="1082276"/>
    <lineage>
        <taxon>Bacteria</taxon>
        <taxon>Bacillati</taxon>
        <taxon>Bacillota</taxon>
        <taxon>Hydrogenispora</taxon>
    </lineage>
</organism>
<dbReference type="Gene3D" id="3.40.50.2300">
    <property type="match status" value="1"/>
</dbReference>
<dbReference type="Pfam" id="PF01339">
    <property type="entry name" value="CheB_methylest"/>
    <property type="match status" value="1"/>
</dbReference>
<feature type="modified residue" description="4-aspartylphosphate" evidence="5 7">
    <location>
        <position position="59"/>
    </location>
</feature>
<dbReference type="InterPro" id="IPR011006">
    <property type="entry name" value="CheY-like_superfamily"/>
</dbReference>
<dbReference type="EC" id="3.1.1.61" evidence="5"/>
<feature type="domain" description="CheB-type methylesterase" evidence="9">
    <location>
        <begin position="151"/>
        <end position="343"/>
    </location>
</feature>
<evidence type="ECO:0000313" key="10">
    <source>
        <dbReference type="EMBL" id="TCL64763.1"/>
    </source>
</evidence>
<dbReference type="AlphaFoldDB" id="A0A4R1RFN9"/>
<feature type="active site" evidence="5 6">
    <location>
        <position position="163"/>
    </location>
</feature>
<dbReference type="EMBL" id="SLUN01000018">
    <property type="protein sequence ID" value="TCL64763.1"/>
    <property type="molecule type" value="Genomic_DNA"/>
</dbReference>
<keyword evidence="1 5" id="KW-0963">Cytoplasm</keyword>
<comment type="catalytic activity">
    <reaction evidence="5">
        <text>L-glutaminyl-[protein] + H2O = L-glutamyl-[protein] + NH4(+)</text>
        <dbReference type="Rhea" id="RHEA:16441"/>
        <dbReference type="Rhea" id="RHEA-COMP:10207"/>
        <dbReference type="Rhea" id="RHEA-COMP:10208"/>
        <dbReference type="ChEBI" id="CHEBI:15377"/>
        <dbReference type="ChEBI" id="CHEBI:28938"/>
        <dbReference type="ChEBI" id="CHEBI:29973"/>
        <dbReference type="ChEBI" id="CHEBI:30011"/>
        <dbReference type="EC" id="3.5.1.44"/>
    </reaction>
</comment>
<proteinExistence type="inferred from homology"/>
<keyword evidence="3 5" id="KW-0378">Hydrolase</keyword>
<dbReference type="InterPro" id="IPR035909">
    <property type="entry name" value="CheB_C"/>
</dbReference>
<evidence type="ECO:0000256" key="7">
    <source>
        <dbReference type="PROSITE-ProRule" id="PRU00169"/>
    </source>
</evidence>
<comment type="PTM">
    <text evidence="5">Phosphorylated by CheA. Phosphorylation of the N-terminal regulatory domain activates the methylesterase activity.</text>
</comment>
<dbReference type="CDD" id="cd17541">
    <property type="entry name" value="REC_CheB-like"/>
    <property type="match status" value="1"/>
</dbReference>
<feature type="domain" description="Response regulatory" evidence="8">
    <location>
        <begin position="8"/>
        <end position="121"/>
    </location>
</feature>
<gene>
    <name evidence="5" type="primary">cheB</name>
    <name evidence="10" type="ORF">EDC14_101862</name>
</gene>
<dbReference type="SUPFAM" id="SSF52172">
    <property type="entry name" value="CheY-like"/>
    <property type="match status" value="1"/>
</dbReference>
<dbReference type="PROSITE" id="PS50122">
    <property type="entry name" value="CHEB"/>
    <property type="match status" value="1"/>
</dbReference>
<evidence type="ECO:0000256" key="5">
    <source>
        <dbReference type="HAMAP-Rule" id="MF_00099"/>
    </source>
</evidence>
<dbReference type="NCBIfam" id="NF001965">
    <property type="entry name" value="PRK00742.1"/>
    <property type="match status" value="1"/>
</dbReference>
<dbReference type="GO" id="GO:0005737">
    <property type="term" value="C:cytoplasm"/>
    <property type="evidence" value="ECO:0007669"/>
    <property type="project" value="UniProtKB-SubCell"/>
</dbReference>
<dbReference type="CDD" id="cd16432">
    <property type="entry name" value="CheB_Rec"/>
    <property type="match status" value="1"/>
</dbReference>
<dbReference type="SUPFAM" id="SSF52738">
    <property type="entry name" value="Methylesterase CheB, C-terminal domain"/>
    <property type="match status" value="1"/>
</dbReference>
<dbReference type="Proteomes" id="UP000295008">
    <property type="component" value="Unassembled WGS sequence"/>
</dbReference>
<comment type="subcellular location">
    <subcellularLocation>
        <location evidence="5">Cytoplasm</location>
    </subcellularLocation>
</comment>
<comment type="domain">
    <text evidence="5">Contains a C-terminal catalytic domain, and an N-terminal region which modulates catalytic activity.</text>
</comment>
<evidence type="ECO:0000256" key="3">
    <source>
        <dbReference type="ARBA" id="ARBA00022801"/>
    </source>
</evidence>
<evidence type="ECO:0000256" key="1">
    <source>
        <dbReference type="ARBA" id="ARBA00022490"/>
    </source>
</evidence>
<dbReference type="InterPro" id="IPR000673">
    <property type="entry name" value="Sig_transdc_resp-reg_Me-estase"/>
</dbReference>
<name>A0A4R1RFN9_HYDET</name>
<evidence type="ECO:0000259" key="9">
    <source>
        <dbReference type="PROSITE" id="PS50122"/>
    </source>
</evidence>
<sequence length="343" mass="37249">MTIKQRIKVLVVDDSLVFRETLVQGLAADSGIQVVGTASDAYEAKEKIIALQPQVLTLDVEMPKLNGIDFLKQLMPQYPLPVVMVSAVSDSVFEALKAGAVDFVTKPDTSIGRSMESLINELIVKIKIASIAKVGSWKHDPKFHEVKNVIQGRPDKLIAIGASTGGTEALSHILQAFPRNMPGTVVVQHMPPVFTRMYAERLNNSCQVEVKEAENGDRVFPGRVLIAPGDFQMKIKRGGESYFIECFKGDKVNGHCPSVDVLFHSVADHAGKNSVGVILTGMGYDGAKGLLEMRKKGSRTLGQDESTSVVYGMPRVAFEIGAVERQVPLGEMAKAIETCVNNL</sequence>
<accession>A0A4R1RFN9</accession>
<keyword evidence="5 7" id="KW-0597">Phosphoprotein</keyword>
<keyword evidence="2 5" id="KW-0145">Chemotaxis</keyword>
<dbReference type="EC" id="3.5.1.44" evidence="5"/>
<dbReference type="GO" id="GO:0006935">
    <property type="term" value="P:chemotaxis"/>
    <property type="evidence" value="ECO:0007669"/>
    <property type="project" value="UniProtKB-UniRule"/>
</dbReference>
<dbReference type="SMART" id="SM00448">
    <property type="entry name" value="REC"/>
    <property type="match status" value="1"/>
</dbReference>
<comment type="catalytic activity">
    <reaction evidence="4 5">
        <text>[protein]-L-glutamate 5-O-methyl ester + H2O = L-glutamyl-[protein] + methanol + H(+)</text>
        <dbReference type="Rhea" id="RHEA:23236"/>
        <dbReference type="Rhea" id="RHEA-COMP:10208"/>
        <dbReference type="Rhea" id="RHEA-COMP:10311"/>
        <dbReference type="ChEBI" id="CHEBI:15377"/>
        <dbReference type="ChEBI" id="CHEBI:15378"/>
        <dbReference type="ChEBI" id="CHEBI:17790"/>
        <dbReference type="ChEBI" id="CHEBI:29973"/>
        <dbReference type="ChEBI" id="CHEBI:82795"/>
        <dbReference type="EC" id="3.1.1.61"/>
    </reaction>
</comment>
<dbReference type="NCBIfam" id="NF009206">
    <property type="entry name" value="PRK12555.1"/>
    <property type="match status" value="1"/>
</dbReference>
<comment type="similarity">
    <text evidence="5">Belongs to the CheB family.</text>
</comment>
<dbReference type="PROSITE" id="PS50110">
    <property type="entry name" value="RESPONSE_REGULATORY"/>
    <property type="match status" value="1"/>
</dbReference>
<dbReference type="Gene3D" id="3.40.50.180">
    <property type="entry name" value="Methylesterase CheB, C-terminal domain"/>
    <property type="match status" value="1"/>
</dbReference>
<dbReference type="PIRSF" id="PIRSF000876">
    <property type="entry name" value="RR_chemtxs_CheB"/>
    <property type="match status" value="1"/>
</dbReference>
<dbReference type="GO" id="GO:0000156">
    <property type="term" value="F:phosphorelay response regulator activity"/>
    <property type="evidence" value="ECO:0007669"/>
    <property type="project" value="InterPro"/>
</dbReference>
<dbReference type="PANTHER" id="PTHR42872:SF6">
    <property type="entry name" value="PROTEIN-GLUTAMATE METHYLESTERASE_PROTEIN-GLUTAMINE GLUTAMINASE"/>
    <property type="match status" value="1"/>
</dbReference>
<feature type="active site" evidence="5 6">
    <location>
        <position position="189"/>
    </location>
</feature>
<dbReference type="HAMAP" id="MF_00099">
    <property type="entry name" value="CheB_chemtxs"/>
    <property type="match status" value="1"/>
</dbReference>
<evidence type="ECO:0000313" key="11">
    <source>
        <dbReference type="Proteomes" id="UP000295008"/>
    </source>
</evidence>
<dbReference type="InterPro" id="IPR008248">
    <property type="entry name" value="CheB-like"/>
</dbReference>
<dbReference type="InterPro" id="IPR001789">
    <property type="entry name" value="Sig_transdc_resp-reg_receiver"/>
</dbReference>
<reference evidence="10 11" key="1">
    <citation type="submission" date="2019-03" db="EMBL/GenBank/DDBJ databases">
        <title>Genomic Encyclopedia of Type Strains, Phase IV (KMG-IV): sequencing the most valuable type-strain genomes for metagenomic binning, comparative biology and taxonomic classification.</title>
        <authorList>
            <person name="Goeker M."/>
        </authorList>
    </citation>
    <scope>NUCLEOTIDE SEQUENCE [LARGE SCALE GENOMIC DNA]</scope>
    <source>
        <strain evidence="10 11">LX-B</strain>
    </source>
</reference>
<dbReference type="GO" id="GO:0008984">
    <property type="term" value="F:protein-glutamate methylesterase activity"/>
    <property type="evidence" value="ECO:0007669"/>
    <property type="project" value="UniProtKB-UniRule"/>
</dbReference>
<evidence type="ECO:0000256" key="6">
    <source>
        <dbReference type="PROSITE-ProRule" id="PRU00050"/>
    </source>
</evidence>
<keyword evidence="11" id="KW-1185">Reference proteome</keyword>
<comment type="function">
    <text evidence="5">Involved in chemotaxis. Part of a chemotaxis signal transduction system that modulates chemotaxis in response to various stimuli. Catalyzes the demethylation of specific methylglutamate residues introduced into the chemoreceptors (methyl-accepting chemotaxis proteins or MCP) by CheR. Also mediates the irreversible deamidation of specific glutamine residues to glutamic acid.</text>
</comment>
<evidence type="ECO:0000256" key="4">
    <source>
        <dbReference type="ARBA" id="ARBA00048267"/>
    </source>
</evidence>
<feature type="active site" evidence="5 6">
    <location>
        <position position="285"/>
    </location>
</feature>
<protein>
    <recommendedName>
        <fullName evidence="5">Protein-glutamate methylesterase/protein-glutamine glutaminase</fullName>
        <ecNumber evidence="5">3.1.1.61</ecNumber>
        <ecNumber evidence="5">3.5.1.44</ecNumber>
    </recommendedName>
</protein>
<dbReference type="GO" id="GO:0050568">
    <property type="term" value="F:protein-glutamine glutaminase activity"/>
    <property type="evidence" value="ECO:0007669"/>
    <property type="project" value="UniProtKB-UniRule"/>
</dbReference>